<sequence>MASGTSICVVIDGPNVACRRDKSTSMARLAAAIDYFDDMQSNGTQSVRCVAFVPNFWLHVKPADKSSGNGAMETDDWALLQQLVDKERVILTPSHAHDDFYVIDYAVKNDGFIVTNDMFRDHVENKRVFQGRKLTQQWVRSRCIDFTFVGNEFLPNSQAMARLSKHTPKPGSPHGTIAATSSSPSTETASQSAKSPSASTTRRSLPPMRSSSLQTDSSKNKAKQEEEEEEEEVESDHENDMTLDNARKKQVDLSELTPYRFPRHLLHLLHGDDGETLKRFQDHTGTYIVVPNAPAAPLVAQTMTEAVVLSIYGDEVNRSQAVKILDAALPDLQQQFLHQQEQLYYQQMHQHHQQQAFHQPTPDYNYHPAYHHANPGTSHEDHMMEIE</sequence>
<dbReference type="Proteomes" id="UP000794436">
    <property type="component" value="Unassembled WGS sequence"/>
</dbReference>
<dbReference type="Gene3D" id="3.40.50.11980">
    <property type="match status" value="1"/>
</dbReference>
<dbReference type="OrthoDB" id="392925at2759"/>
<reference evidence="4" key="1">
    <citation type="submission" date="2019-03" db="EMBL/GenBank/DDBJ databases">
        <title>Long read genome sequence of the mycoparasitic Pythium oligandrum ATCC 38472 isolated from sugarbeet rhizosphere.</title>
        <authorList>
            <person name="Gaulin E."/>
        </authorList>
    </citation>
    <scope>NUCLEOTIDE SEQUENCE</scope>
    <source>
        <strain evidence="4">ATCC 38472_TT</strain>
    </source>
</reference>
<dbReference type="GO" id="GO:0003723">
    <property type="term" value="F:RNA binding"/>
    <property type="evidence" value="ECO:0007669"/>
    <property type="project" value="UniProtKB-UniRule"/>
</dbReference>
<comment type="caution">
    <text evidence="4">The sequence shown here is derived from an EMBL/GenBank/DDBJ whole genome shotgun (WGS) entry which is preliminary data.</text>
</comment>
<keyword evidence="5" id="KW-1185">Reference proteome</keyword>
<dbReference type="Pfam" id="PF11977">
    <property type="entry name" value="RNase_Zc3h12a"/>
    <property type="match status" value="1"/>
</dbReference>
<gene>
    <name evidence="4" type="ORF">Poli38472_006741</name>
</gene>
<evidence type="ECO:0000256" key="1">
    <source>
        <dbReference type="PROSITE-ProRule" id="PRU00117"/>
    </source>
</evidence>
<dbReference type="EMBL" id="SPLM01000145">
    <property type="protein sequence ID" value="TMW56731.1"/>
    <property type="molecule type" value="Genomic_DNA"/>
</dbReference>
<dbReference type="InterPro" id="IPR021869">
    <property type="entry name" value="RNase_Zc3h12_NYN"/>
</dbReference>
<accession>A0A8K1FC25</accession>
<proteinExistence type="predicted"/>
<protein>
    <recommendedName>
        <fullName evidence="3">RNase NYN domain-containing protein</fullName>
    </recommendedName>
</protein>
<dbReference type="PROSITE" id="PS50084">
    <property type="entry name" value="KH_TYPE_1"/>
    <property type="match status" value="1"/>
</dbReference>
<feature type="domain" description="RNase NYN" evidence="3">
    <location>
        <begin position="9"/>
        <end position="162"/>
    </location>
</feature>
<feature type="compositionally biased region" description="Basic and acidic residues" evidence="2">
    <location>
        <begin position="236"/>
        <end position="247"/>
    </location>
</feature>
<evidence type="ECO:0000256" key="2">
    <source>
        <dbReference type="SAM" id="MobiDB-lite"/>
    </source>
</evidence>
<evidence type="ECO:0000259" key="3">
    <source>
        <dbReference type="Pfam" id="PF11977"/>
    </source>
</evidence>
<evidence type="ECO:0000313" key="4">
    <source>
        <dbReference type="EMBL" id="TMW56731.1"/>
    </source>
</evidence>
<dbReference type="SUPFAM" id="SSF54791">
    <property type="entry name" value="Eukaryotic type KH-domain (KH-domain type I)"/>
    <property type="match status" value="1"/>
</dbReference>
<dbReference type="InterPro" id="IPR036612">
    <property type="entry name" value="KH_dom_type_1_sf"/>
</dbReference>
<feature type="compositionally biased region" description="Low complexity" evidence="2">
    <location>
        <begin position="176"/>
        <end position="213"/>
    </location>
</feature>
<keyword evidence="1" id="KW-0694">RNA-binding</keyword>
<feature type="region of interest" description="Disordered" evidence="2">
    <location>
        <begin position="163"/>
        <end position="247"/>
    </location>
</feature>
<dbReference type="AlphaFoldDB" id="A0A8K1FC25"/>
<organism evidence="4 5">
    <name type="scientific">Pythium oligandrum</name>
    <name type="common">Mycoparasitic fungus</name>
    <dbReference type="NCBI Taxonomy" id="41045"/>
    <lineage>
        <taxon>Eukaryota</taxon>
        <taxon>Sar</taxon>
        <taxon>Stramenopiles</taxon>
        <taxon>Oomycota</taxon>
        <taxon>Peronosporomycetes</taxon>
        <taxon>Pythiales</taxon>
        <taxon>Pythiaceae</taxon>
        <taxon>Pythium</taxon>
    </lineage>
</organism>
<name>A0A8K1FC25_PYTOL</name>
<evidence type="ECO:0000313" key="5">
    <source>
        <dbReference type="Proteomes" id="UP000794436"/>
    </source>
</evidence>
<feature type="compositionally biased region" description="Acidic residues" evidence="2">
    <location>
        <begin position="225"/>
        <end position="235"/>
    </location>
</feature>